<sequence>MFKETNFYALGFFAAITAVVLSPVLFFGDIFAGSDITQGLYPFVNFIDSAIAEGNSLLWSGEVFAGFPLFILGNFFNPFFAPLFLFGAFAVYHWLVFANVVLAGFFTYLFIKKLGLQFWPAVFGGLTFVIATYNWAADLSLASALPVLPLFFLVIFYYNQKPAWWKVSLGSLLVAYSVYSVNFNLLPILVVGVFLYSLFLGWQKKEKTLLRQLRLPLVVILMVVFGIILGLPQFLPTALFSSLSARAGGVSFQQASVDSLEVLDIGKIVLPYTRAPMGFSSNFFYFGALPSILFIFSWFVKKSSIQKFFLFLLGLALAVAIKFSPLFWLMSKLPLLDGLRVPGRWLFLATFSISISAAFGLHYFLRDENQELRRFFLVFFRRILAALLFVLAAFSLMLVLLKERSISFLKDYFLENKYEASSQLPIEHYFSVINNYYDQIVNSITLWQPRVTLPIIFLVISFFVLKFYQKTKLTSNFLVTVVAITALNFVSVLWFYHPTVSKADFLQPSQTVEFLQERGGRYLSFLPGFSEYQNLTVPYSPNIKDSIAFQKVLLPPNFSMLYGLSGADYYNNLMSRRMSRMLALVGSDRATVGEKLSDEKIALEEKVEMFESRQRILNILGVRFIISAYPLDESKFIKVLETSATRFNIPVYLYENQSARPEVYLADASIIIRPSEEEGYNLTTMLDLKDRDVLVECEGKCYSTTSRARGKVEVLEKKNGFWKIAVDSPDERWLVVSQNNLPGWSAVIDGEAAEFNTINSVFIGLPLSAGQHQVELKYHYPW</sequence>
<feature type="transmembrane region" description="Helical" evidence="1">
    <location>
        <begin position="141"/>
        <end position="158"/>
    </location>
</feature>
<evidence type="ECO:0000313" key="2">
    <source>
        <dbReference type="EMBL" id="PIR96807.1"/>
    </source>
</evidence>
<dbReference type="PANTHER" id="PTHR38454">
    <property type="entry name" value="INTEGRAL MEMBRANE PROTEIN-RELATED"/>
    <property type="match status" value="1"/>
</dbReference>
<feature type="transmembrane region" description="Helical" evidence="1">
    <location>
        <begin position="118"/>
        <end position="135"/>
    </location>
</feature>
<feature type="transmembrane region" description="Helical" evidence="1">
    <location>
        <begin position="185"/>
        <end position="203"/>
    </location>
</feature>
<name>A0A2H0VCG9_9BACT</name>
<feature type="transmembrane region" description="Helical" evidence="1">
    <location>
        <begin position="215"/>
        <end position="235"/>
    </location>
</feature>
<feature type="transmembrane region" description="Helical" evidence="1">
    <location>
        <begin position="283"/>
        <end position="301"/>
    </location>
</feature>
<proteinExistence type="predicted"/>
<feature type="transmembrane region" description="Helical" evidence="1">
    <location>
        <begin position="6"/>
        <end position="27"/>
    </location>
</feature>
<feature type="transmembrane region" description="Helical" evidence="1">
    <location>
        <begin position="377"/>
        <end position="401"/>
    </location>
</feature>
<keyword evidence="1" id="KW-1133">Transmembrane helix</keyword>
<dbReference type="InterPro" id="IPR018580">
    <property type="entry name" value="Uncharacterised_YfhO"/>
</dbReference>
<evidence type="ECO:0008006" key="4">
    <source>
        <dbReference type="Google" id="ProtNLM"/>
    </source>
</evidence>
<feature type="transmembrane region" description="Helical" evidence="1">
    <location>
        <begin position="345"/>
        <end position="365"/>
    </location>
</feature>
<comment type="caution">
    <text evidence="2">The sequence shown here is derived from an EMBL/GenBank/DDBJ whole genome shotgun (WGS) entry which is preliminary data.</text>
</comment>
<evidence type="ECO:0000256" key="1">
    <source>
        <dbReference type="SAM" id="Phobius"/>
    </source>
</evidence>
<accession>A0A2H0VCG9</accession>
<dbReference type="AlphaFoldDB" id="A0A2H0VCG9"/>
<protein>
    <recommendedName>
        <fullName evidence="4">Membrane protein 6-pyruvoyl-tetrahydropterin synthase-related domain-containing protein</fullName>
    </recommendedName>
</protein>
<feature type="transmembrane region" description="Helical" evidence="1">
    <location>
        <begin position="477"/>
        <end position="496"/>
    </location>
</feature>
<dbReference type="Pfam" id="PF09586">
    <property type="entry name" value="YfhO"/>
    <property type="match status" value="1"/>
</dbReference>
<organism evidence="2 3">
    <name type="scientific">Candidatus Doudnabacteria bacterium CG10_big_fil_rev_8_21_14_0_10_41_10</name>
    <dbReference type="NCBI Taxonomy" id="1974551"/>
    <lineage>
        <taxon>Bacteria</taxon>
        <taxon>Candidatus Doudnaibacteriota</taxon>
    </lineage>
</organism>
<feature type="transmembrane region" description="Helical" evidence="1">
    <location>
        <begin position="91"/>
        <end position="111"/>
    </location>
</feature>
<feature type="transmembrane region" description="Helical" evidence="1">
    <location>
        <begin position="63"/>
        <end position="85"/>
    </location>
</feature>
<keyword evidence="1" id="KW-0472">Membrane</keyword>
<evidence type="ECO:0000313" key="3">
    <source>
        <dbReference type="Proteomes" id="UP000230557"/>
    </source>
</evidence>
<keyword evidence="1" id="KW-0812">Transmembrane</keyword>
<feature type="transmembrane region" description="Helical" evidence="1">
    <location>
        <begin position="308"/>
        <end position="330"/>
    </location>
</feature>
<dbReference type="EMBL" id="PFAJ01000061">
    <property type="protein sequence ID" value="PIR96807.1"/>
    <property type="molecule type" value="Genomic_DNA"/>
</dbReference>
<feature type="transmembrane region" description="Helical" evidence="1">
    <location>
        <begin position="447"/>
        <end position="465"/>
    </location>
</feature>
<reference evidence="3" key="1">
    <citation type="submission" date="2017-09" db="EMBL/GenBank/DDBJ databases">
        <title>Depth-based differentiation of microbial function through sediment-hosted aquifers and enrichment of novel symbionts in the deep terrestrial subsurface.</title>
        <authorList>
            <person name="Probst A.J."/>
            <person name="Ladd B."/>
            <person name="Jarett J.K."/>
            <person name="Geller-Mcgrath D.E."/>
            <person name="Sieber C.M.K."/>
            <person name="Emerson J.B."/>
            <person name="Anantharaman K."/>
            <person name="Thomas B.C."/>
            <person name="Malmstrom R."/>
            <person name="Stieglmeier M."/>
            <person name="Klingl A."/>
            <person name="Woyke T."/>
            <person name="Ryan C.M."/>
            <person name="Banfield J.F."/>
        </authorList>
    </citation>
    <scope>NUCLEOTIDE SEQUENCE [LARGE SCALE GENOMIC DNA]</scope>
</reference>
<gene>
    <name evidence="2" type="ORF">COT91_04620</name>
</gene>
<dbReference type="PANTHER" id="PTHR38454:SF1">
    <property type="entry name" value="INTEGRAL MEMBRANE PROTEIN"/>
    <property type="match status" value="1"/>
</dbReference>
<dbReference type="Proteomes" id="UP000230557">
    <property type="component" value="Unassembled WGS sequence"/>
</dbReference>